<keyword evidence="2" id="KW-1185">Reference proteome</keyword>
<sequence>YNMYLSLTIVVDNHAHSRLAVTAVISDEIKETYQWILECLLHATNGLAPKVLFTDVDSAITVTIYKTIPSTKHNYCIWHICKNLEKNLKGKLYKEYPDFIAA</sequence>
<evidence type="ECO:0000313" key="2">
    <source>
        <dbReference type="Proteomes" id="UP000789366"/>
    </source>
</evidence>
<dbReference type="EMBL" id="CAJVPW010036114">
    <property type="protein sequence ID" value="CAG8737046.1"/>
    <property type="molecule type" value="Genomic_DNA"/>
</dbReference>
<name>A0ACA9Q5R7_9GLOM</name>
<organism evidence="1 2">
    <name type="scientific">Cetraspora pellucida</name>
    <dbReference type="NCBI Taxonomy" id="1433469"/>
    <lineage>
        <taxon>Eukaryota</taxon>
        <taxon>Fungi</taxon>
        <taxon>Fungi incertae sedis</taxon>
        <taxon>Mucoromycota</taxon>
        <taxon>Glomeromycotina</taxon>
        <taxon>Glomeromycetes</taxon>
        <taxon>Diversisporales</taxon>
        <taxon>Gigasporaceae</taxon>
        <taxon>Cetraspora</taxon>
    </lineage>
</organism>
<reference evidence="1" key="1">
    <citation type="submission" date="2021-06" db="EMBL/GenBank/DDBJ databases">
        <authorList>
            <person name="Kallberg Y."/>
            <person name="Tangrot J."/>
            <person name="Rosling A."/>
        </authorList>
    </citation>
    <scope>NUCLEOTIDE SEQUENCE</scope>
    <source>
        <strain evidence="1">28 12/20/2015</strain>
    </source>
</reference>
<evidence type="ECO:0000313" key="1">
    <source>
        <dbReference type="EMBL" id="CAG8737046.1"/>
    </source>
</evidence>
<comment type="caution">
    <text evidence="1">The sequence shown here is derived from an EMBL/GenBank/DDBJ whole genome shotgun (WGS) entry which is preliminary data.</text>
</comment>
<proteinExistence type="predicted"/>
<protein>
    <submittedName>
        <fullName evidence="1">225_t:CDS:1</fullName>
    </submittedName>
</protein>
<feature type="non-terminal residue" evidence="1">
    <location>
        <position position="1"/>
    </location>
</feature>
<gene>
    <name evidence="1" type="ORF">SPELUC_LOCUS13521</name>
</gene>
<dbReference type="Proteomes" id="UP000789366">
    <property type="component" value="Unassembled WGS sequence"/>
</dbReference>
<accession>A0ACA9Q5R7</accession>